<keyword evidence="1" id="KW-1133">Transmembrane helix</keyword>
<dbReference type="EMBL" id="JAGIZA010000007">
    <property type="protein sequence ID" value="MBP0493788.1"/>
    <property type="molecule type" value="Genomic_DNA"/>
</dbReference>
<feature type="transmembrane region" description="Helical" evidence="1">
    <location>
        <begin position="421"/>
        <end position="440"/>
    </location>
</feature>
<proteinExistence type="predicted"/>
<evidence type="ECO:0000313" key="2">
    <source>
        <dbReference type="EMBL" id="MBP0493788.1"/>
    </source>
</evidence>
<feature type="transmembrane region" description="Helical" evidence="1">
    <location>
        <begin position="321"/>
        <end position="341"/>
    </location>
</feature>
<feature type="transmembrane region" description="Helical" evidence="1">
    <location>
        <begin position="20"/>
        <end position="39"/>
    </location>
</feature>
<keyword evidence="1" id="KW-0812">Transmembrane</keyword>
<feature type="transmembrane region" description="Helical" evidence="1">
    <location>
        <begin position="116"/>
        <end position="133"/>
    </location>
</feature>
<gene>
    <name evidence="2" type="ORF">J5Y10_13455</name>
</gene>
<evidence type="ECO:0000256" key="1">
    <source>
        <dbReference type="SAM" id="Phobius"/>
    </source>
</evidence>
<name>A0A940MTE9_9PROT</name>
<feature type="transmembrane region" description="Helical" evidence="1">
    <location>
        <begin position="166"/>
        <end position="186"/>
    </location>
</feature>
<feature type="transmembrane region" description="Helical" evidence="1">
    <location>
        <begin position="353"/>
        <end position="375"/>
    </location>
</feature>
<dbReference type="Proteomes" id="UP000677537">
    <property type="component" value="Unassembled WGS sequence"/>
</dbReference>
<keyword evidence="3" id="KW-1185">Reference proteome</keyword>
<reference evidence="2" key="1">
    <citation type="submission" date="2021-03" db="EMBL/GenBank/DDBJ databases">
        <authorList>
            <person name="So Y."/>
        </authorList>
    </citation>
    <scope>NUCLEOTIDE SEQUENCE</scope>
    <source>
        <strain evidence="2">SG15</strain>
    </source>
</reference>
<accession>A0A940MTE9</accession>
<dbReference type="RefSeq" id="WP_209374338.1">
    <property type="nucleotide sequence ID" value="NZ_JAGIZA010000007.1"/>
</dbReference>
<feature type="transmembrane region" description="Helical" evidence="1">
    <location>
        <begin position="248"/>
        <end position="271"/>
    </location>
</feature>
<organism evidence="2 3">
    <name type="scientific">Roseomonas indoligenes</name>
    <dbReference type="NCBI Taxonomy" id="2820811"/>
    <lineage>
        <taxon>Bacteria</taxon>
        <taxon>Pseudomonadati</taxon>
        <taxon>Pseudomonadota</taxon>
        <taxon>Alphaproteobacteria</taxon>
        <taxon>Acetobacterales</taxon>
        <taxon>Roseomonadaceae</taxon>
        <taxon>Roseomonas</taxon>
    </lineage>
</organism>
<keyword evidence="1" id="KW-0472">Membrane</keyword>
<feature type="transmembrane region" description="Helical" evidence="1">
    <location>
        <begin position="216"/>
        <end position="236"/>
    </location>
</feature>
<comment type="caution">
    <text evidence="2">The sequence shown here is derived from an EMBL/GenBank/DDBJ whole genome shotgun (WGS) entry which is preliminary data.</text>
</comment>
<dbReference type="AlphaFoldDB" id="A0A940MTE9"/>
<evidence type="ECO:0000313" key="3">
    <source>
        <dbReference type="Proteomes" id="UP000677537"/>
    </source>
</evidence>
<protein>
    <submittedName>
        <fullName evidence="2">Uncharacterized protein</fullName>
    </submittedName>
</protein>
<feature type="transmembrane region" description="Helical" evidence="1">
    <location>
        <begin position="395"/>
        <end position="414"/>
    </location>
</feature>
<feature type="transmembrane region" description="Helical" evidence="1">
    <location>
        <begin position="140"/>
        <end position="160"/>
    </location>
</feature>
<sequence length="705" mass="75321">MTPDTRSDHQAAAPGTTLRVAAVALVTAVGLLIAFWPQFSSGFAYFTGDRLDGIIAAAVHEHWYAFFSGQAGAWNKTFYFHPWPNTLALNDGYLLHGMLHAALRATGLPPLLSADIAGIILKAMLAPAAYLLARRHLSMSVAPSLLAGLLTLGAGNLAMATGHAQFFAAGPALVAALLTLEACRALREGRARHALATGIPAAVIAGLLLLTSFYVAYVLLLAIPLTLGWDLVLRALARQPVLPQGRAWIVPLLVIGAVGVVSLIPALILYLPQIRSGLHDIGAARAHAMTPIGLLDPGIRSILWSWANPGPTTTPDGPHGYGPLVLLAAFLGTVTAVIRAFRPGPGQASARLIAALGLVALGLMVLITAWPKVWLWSLVWRVVPGMGAFRVTSRWSLLLAPAVMLVAAWWVASLRARFGRLLPALLGLLLVVEQIVPLHVGANRREEEARLAAIPSPPADCRVFIATRPREGVTDSFILKIYSHNVDAMIAANVLRLPTINGFSTFNPPGWDLADTSGRRYADRARAEAERHNLNPCGLNFETLRWSPTGDPFRDVPPPPPPALRLQRGVSLTVTGANTELAETLIDGWSVIESNGVWSLGPRARILLPLQDGVTEGRLRLTGRGFARGAADQGVRPVLLSGPQNPVRVPVQEDISIDIPFTAADLREGALDVTLEIENPTAPAEPGQRGDQRPLGLFLKSIMVQ</sequence>